<dbReference type="OrthoDB" id="36775at2157"/>
<dbReference type="RefSeq" id="WP_148692060.1">
    <property type="nucleotide sequence ID" value="NZ_CP020477.1"/>
</dbReference>
<keyword evidence="2" id="KW-1185">Reference proteome</keyword>
<sequence length="222" mass="25553">MSAKDQILSNNDISLKISKLYELLTTAEDVHEITGNPPTTDLNYVYGNEKNEDLDDYELYKVGQGKFPYFVIYDLIKDEYVKFLRYVMLPYSQKTMETQIEYINFILENGNFAIFQGDVDKVSMPMPKGIASSHTHPGICVFSHVDISTADDLFTKGYVVIAVMNPKCISLFYRKGVYTEDDQQELKKLYKKVKDSKTVEDLRKAYNSFNAENIIFTSFLIS</sequence>
<accession>A0A1W6K175</accession>
<protein>
    <submittedName>
        <fullName evidence="1">Uncharacterized protein</fullName>
    </submittedName>
</protein>
<dbReference type="Proteomes" id="UP000193404">
    <property type="component" value="Chromosome"/>
</dbReference>
<gene>
    <name evidence="1" type="ORF">B6F84_09715</name>
</gene>
<reference evidence="1 2" key="1">
    <citation type="submission" date="2017-03" db="EMBL/GenBank/DDBJ databases">
        <title>Sulfur activation and transportation mechanism of thermophilic Archaea Acidianus manzaensis YN-25.</title>
        <authorList>
            <person name="Ma Y."/>
            <person name="Yang Y."/>
            <person name="Xia J."/>
        </authorList>
    </citation>
    <scope>NUCLEOTIDE SEQUENCE [LARGE SCALE GENOMIC DNA]</scope>
    <source>
        <strain evidence="1 2">YN-25</strain>
    </source>
</reference>
<organism evidence="1 2">
    <name type="scientific">Acidianus manzaensis</name>
    <dbReference type="NCBI Taxonomy" id="282676"/>
    <lineage>
        <taxon>Archaea</taxon>
        <taxon>Thermoproteota</taxon>
        <taxon>Thermoprotei</taxon>
        <taxon>Sulfolobales</taxon>
        <taxon>Sulfolobaceae</taxon>
        <taxon>Acidianus</taxon>
    </lineage>
</organism>
<evidence type="ECO:0000313" key="2">
    <source>
        <dbReference type="Proteomes" id="UP000193404"/>
    </source>
</evidence>
<proteinExistence type="predicted"/>
<dbReference type="STRING" id="282676.B6F84_09715"/>
<dbReference type="EMBL" id="CP020477">
    <property type="protein sequence ID" value="ARM76276.1"/>
    <property type="molecule type" value="Genomic_DNA"/>
</dbReference>
<dbReference type="KEGG" id="aman:B6F84_09715"/>
<evidence type="ECO:0000313" key="1">
    <source>
        <dbReference type="EMBL" id="ARM76276.1"/>
    </source>
</evidence>
<dbReference type="AlphaFoldDB" id="A0A1W6K175"/>
<name>A0A1W6K175_9CREN</name>
<dbReference type="GeneID" id="41591201"/>